<accession>A0ABS5JYT4</accession>
<keyword evidence="2" id="KW-1185">Reference proteome</keyword>
<evidence type="ECO:0000313" key="1">
    <source>
        <dbReference type="EMBL" id="MBS2100026.1"/>
    </source>
</evidence>
<organism evidence="1 2">
    <name type="scientific">Carboxylicivirga linearis</name>
    <dbReference type="NCBI Taxonomy" id="1628157"/>
    <lineage>
        <taxon>Bacteria</taxon>
        <taxon>Pseudomonadati</taxon>
        <taxon>Bacteroidota</taxon>
        <taxon>Bacteroidia</taxon>
        <taxon>Marinilabiliales</taxon>
        <taxon>Marinilabiliaceae</taxon>
        <taxon>Carboxylicivirga</taxon>
    </lineage>
</organism>
<proteinExistence type="predicted"/>
<name>A0ABS5JYT4_9BACT</name>
<evidence type="ECO:0000313" key="2">
    <source>
        <dbReference type="Proteomes" id="UP000708576"/>
    </source>
</evidence>
<dbReference type="RefSeq" id="WP_212217267.1">
    <property type="nucleotide sequence ID" value="NZ_JAGUCO010000017.1"/>
</dbReference>
<sequence>MNNIDNKISAELNVEVLTQIKDLLKQITDLMPFLIGLSPDERMRYPKMDVSNKDFVNDAVNAISNDGAILPGYINPDEMKKDLNLFNQLEEVLVPLTYLYDKVRDTQILAGSEAYSTALMVYNMTKVAAKAGVPGANSIYTQLKGRFERSKKVDNINEN</sequence>
<reference evidence="1 2" key="1">
    <citation type="journal article" date="2015" name="Int. J. Syst. Evol. Microbiol.">
        <title>Carboxylicivirga linearis sp. nov., isolated from a sea cucumber culture pond.</title>
        <authorList>
            <person name="Wang F.Q."/>
            <person name="Zhou Y.X."/>
            <person name="Lin X.Z."/>
            <person name="Chen G.J."/>
            <person name="Du Z.J."/>
        </authorList>
    </citation>
    <scope>NUCLEOTIDE SEQUENCE [LARGE SCALE GENOMIC DNA]</scope>
    <source>
        <strain evidence="1 2">FB218</strain>
    </source>
</reference>
<protein>
    <submittedName>
        <fullName evidence="1">Uncharacterized protein</fullName>
    </submittedName>
</protein>
<gene>
    <name evidence="1" type="ORF">KEM10_17195</name>
</gene>
<dbReference type="Proteomes" id="UP000708576">
    <property type="component" value="Unassembled WGS sequence"/>
</dbReference>
<dbReference type="EMBL" id="JAGUCO010000017">
    <property type="protein sequence ID" value="MBS2100026.1"/>
    <property type="molecule type" value="Genomic_DNA"/>
</dbReference>
<comment type="caution">
    <text evidence="1">The sequence shown here is derived from an EMBL/GenBank/DDBJ whole genome shotgun (WGS) entry which is preliminary data.</text>
</comment>